<comment type="caution">
    <text evidence="1">The sequence shown here is derived from an EMBL/GenBank/DDBJ whole genome shotgun (WGS) entry which is preliminary data.</text>
</comment>
<sequence length="120" mass="13360">MKKCSFDTNAQTILVCAIGIIHKNEFSPFSRNLVKSSFRPRSQRIGMSRIPSSPKNYQDRRLVDVVLLGDGSVLVGTSVNAFPSSEGEQPLVYGEEVTHNCTETDAKNCYKGCVERSRFI</sequence>
<dbReference type="GO" id="GO:0008233">
    <property type="term" value="F:peptidase activity"/>
    <property type="evidence" value="ECO:0007669"/>
    <property type="project" value="UniProtKB-KW"/>
</dbReference>
<name>A0A699HN63_TANCI</name>
<protein>
    <submittedName>
        <fullName evidence="1">Subtilisin-like protease SBT4.3</fullName>
    </submittedName>
</protein>
<proteinExistence type="predicted"/>
<keyword evidence="1" id="KW-0645">Protease</keyword>
<organism evidence="1">
    <name type="scientific">Tanacetum cinerariifolium</name>
    <name type="common">Dalmatian daisy</name>
    <name type="synonym">Chrysanthemum cinerariifolium</name>
    <dbReference type="NCBI Taxonomy" id="118510"/>
    <lineage>
        <taxon>Eukaryota</taxon>
        <taxon>Viridiplantae</taxon>
        <taxon>Streptophyta</taxon>
        <taxon>Embryophyta</taxon>
        <taxon>Tracheophyta</taxon>
        <taxon>Spermatophyta</taxon>
        <taxon>Magnoliopsida</taxon>
        <taxon>eudicotyledons</taxon>
        <taxon>Gunneridae</taxon>
        <taxon>Pentapetalae</taxon>
        <taxon>asterids</taxon>
        <taxon>campanulids</taxon>
        <taxon>Asterales</taxon>
        <taxon>Asteraceae</taxon>
        <taxon>Asteroideae</taxon>
        <taxon>Anthemideae</taxon>
        <taxon>Anthemidinae</taxon>
        <taxon>Tanacetum</taxon>
    </lineage>
</organism>
<dbReference type="GO" id="GO:0006508">
    <property type="term" value="P:proteolysis"/>
    <property type="evidence" value="ECO:0007669"/>
    <property type="project" value="UniProtKB-KW"/>
</dbReference>
<dbReference type="EMBL" id="BKCJ010166364">
    <property type="protein sequence ID" value="GEY28938.1"/>
    <property type="molecule type" value="Genomic_DNA"/>
</dbReference>
<reference evidence="1" key="1">
    <citation type="journal article" date="2019" name="Sci. Rep.">
        <title>Draft genome of Tanacetum cinerariifolium, the natural source of mosquito coil.</title>
        <authorList>
            <person name="Yamashiro T."/>
            <person name="Shiraishi A."/>
            <person name="Satake H."/>
            <person name="Nakayama K."/>
        </authorList>
    </citation>
    <scope>NUCLEOTIDE SEQUENCE</scope>
</reference>
<keyword evidence="1" id="KW-0378">Hydrolase</keyword>
<dbReference type="Gene3D" id="3.50.30.30">
    <property type="match status" value="1"/>
</dbReference>
<evidence type="ECO:0000313" key="1">
    <source>
        <dbReference type="EMBL" id="GEY28938.1"/>
    </source>
</evidence>
<gene>
    <name evidence="1" type="ORF">Tci_400912</name>
</gene>
<dbReference type="AlphaFoldDB" id="A0A699HN63"/>
<accession>A0A699HN63</accession>